<dbReference type="InterPro" id="IPR005025">
    <property type="entry name" value="FMN_Rdtase-like_dom"/>
</dbReference>
<dbReference type="Pfam" id="PF03358">
    <property type="entry name" value="FMN_red"/>
    <property type="match status" value="1"/>
</dbReference>
<dbReference type="PANTHER" id="PTHR30543">
    <property type="entry name" value="CHROMATE REDUCTASE"/>
    <property type="match status" value="1"/>
</dbReference>
<keyword evidence="3" id="KW-1185">Reference proteome</keyword>
<dbReference type="EMBL" id="CP094326">
    <property type="protein sequence ID" value="UNY98466.1"/>
    <property type="molecule type" value="Genomic_DNA"/>
</dbReference>
<organism evidence="2 3">
    <name type="scientific">Zhouia spongiae</name>
    <dbReference type="NCBI Taxonomy" id="2202721"/>
    <lineage>
        <taxon>Bacteria</taxon>
        <taxon>Pseudomonadati</taxon>
        <taxon>Bacteroidota</taxon>
        <taxon>Flavobacteriia</taxon>
        <taxon>Flavobacteriales</taxon>
        <taxon>Flavobacteriaceae</taxon>
        <taxon>Zhouia</taxon>
    </lineage>
</organism>
<dbReference type="InterPro" id="IPR050712">
    <property type="entry name" value="NAD(P)H-dep_reductase"/>
</dbReference>
<gene>
    <name evidence="2" type="ORF">MQE36_15470</name>
</gene>
<dbReference type="Proteomes" id="UP000829476">
    <property type="component" value="Chromosome"/>
</dbReference>
<dbReference type="SUPFAM" id="SSF52218">
    <property type="entry name" value="Flavoproteins"/>
    <property type="match status" value="1"/>
</dbReference>
<feature type="domain" description="NADPH-dependent FMN reductase-like" evidence="1">
    <location>
        <begin position="3"/>
        <end position="131"/>
    </location>
</feature>
<dbReference type="PANTHER" id="PTHR30543:SF21">
    <property type="entry name" value="NAD(P)H-DEPENDENT FMN REDUCTASE LOT6"/>
    <property type="match status" value="1"/>
</dbReference>
<name>A0ABY3YLV2_9FLAO</name>
<protein>
    <submittedName>
        <fullName evidence="2">NAD(P)H-dependent oxidoreductase</fullName>
    </submittedName>
</protein>
<reference evidence="2 3" key="1">
    <citation type="journal article" date="2018" name="Int. J. Syst. Evol. Microbiol.">
        <title>Zhouia spongiae sp. nov., isolated from a marine sponge.</title>
        <authorList>
            <person name="Zhuang L."/>
            <person name="Lin B."/>
            <person name="Qin F."/>
            <person name="Luo L."/>
        </authorList>
    </citation>
    <scope>NUCLEOTIDE SEQUENCE [LARGE SCALE GENOMIC DNA]</scope>
    <source>
        <strain evidence="2 3">HN-Y44</strain>
    </source>
</reference>
<dbReference type="RefSeq" id="WP_242936872.1">
    <property type="nucleotide sequence ID" value="NZ_CP094326.1"/>
</dbReference>
<dbReference type="InterPro" id="IPR029039">
    <property type="entry name" value="Flavoprotein-like_sf"/>
</dbReference>
<sequence length="177" mass="19999">MKKILAFAGSNSSRSKNYQLILHTVSSISGFKVQSLDMSKKTFPVFSEDLEREEGYGDPLLEFLRQIRNADALIVSVNEHNGNPSAYFKNVIDWLSRIDRNFLIDKKVFLMSTSPGRRGASGSLEISKDLLLRFGGEIIETFSLPSFNHFFSEQGGILEEPYKTEHSIKLKSFLGQI</sequence>
<evidence type="ECO:0000313" key="3">
    <source>
        <dbReference type="Proteomes" id="UP000829476"/>
    </source>
</evidence>
<accession>A0ABY3YLV2</accession>
<dbReference type="Gene3D" id="3.40.50.360">
    <property type="match status" value="1"/>
</dbReference>
<evidence type="ECO:0000259" key="1">
    <source>
        <dbReference type="Pfam" id="PF03358"/>
    </source>
</evidence>
<evidence type="ECO:0000313" key="2">
    <source>
        <dbReference type="EMBL" id="UNY98466.1"/>
    </source>
</evidence>
<proteinExistence type="predicted"/>